<dbReference type="AlphaFoldDB" id="A0A815KRH0"/>
<feature type="non-terminal residue" evidence="1">
    <location>
        <position position="942"/>
    </location>
</feature>
<sequence>QYDYNDRLIQLEYYQQNPNEYQKQIFENLTQAKYEKETSKFDVAILKQRIVYNHLPQSFESLKIPPPISFDTITDTMTCQRLKDRCEKILQRTKSEMMMIYITTAEAKMNEYEKKFDTDLAKMKENQCSGPSHKKLTQTMLNIMERRFQNINERLTCLYKLKLRFFVKAPTEQVTFLNRGPTYVPPCQIHILSKSSLILAQIVTKQMAPLQRELAKLFIKYPIDLSRQMHFENGIEQLFNESFLQPMPSVLEERALYEKQLILSIRYQLNKDQLILRRTADEMNTYYLGRLNEFNQKSNEYIQNSTCYELIETINETNTEQQQLEGIIQSIDLQLEILYQRKLIKEDHLIRLKYYQQNPNEYQKQIFENLTQAKYEKETSKFDVAILKQRIVYNHLPTSFHTLQIPPPISFDTITDTMTRQHLKDRCEKILQRTKSEMMMIYITTAEAKMNEYEKRFDTDLAKMKENQSSDSSYKRLTQTMLNIMERRFQNINERLTCLYKLKLRFFVKAPTEQVTFLNRGPTYVPPCQIHILSKSPLILGQIVTKQMAPLQRELTKLFIKYPIDLTRQMHFENGIEQLFNESFLQPMPSVLEDRALYEKQLILSIRYQLNKDQLILRGTADDMNTYYLGQLNQKSNEYIQNSTCYELIETINEINTEQQQLEGIIQSIDLQLEILYQRKLIKEDHLIRLKTNEHVHMSVQPRLSSCQHCPIYTLATYLNQLLRLLFDNFSRSTTFLNGGDFIQKLQYYYHREHGNRIIHEKLTDSPLFRGSQIDSNEREKEMANQMRLYQHSARCPETLRSFLDCNPMYWCFIPLPWDEAATENVANRPGNSTTDPNLDAVIATTAVDNRRVANDLDNVPLPPTSYGFSVRQQSLPFVIPDDCSMILRYIIETLFIIHGETKLNMICPLGGDAEKRYGFPYNLDWCDNLNQSSMSTTTSTQ</sequence>
<name>A0A815KRH0_9BILA</name>
<proteinExistence type="predicted"/>
<comment type="caution">
    <text evidence="1">The sequence shown here is derived from an EMBL/GenBank/DDBJ whole genome shotgun (WGS) entry which is preliminary data.</text>
</comment>
<organism evidence="1 2">
    <name type="scientific">Rotaria sordida</name>
    <dbReference type="NCBI Taxonomy" id="392033"/>
    <lineage>
        <taxon>Eukaryota</taxon>
        <taxon>Metazoa</taxon>
        <taxon>Spiralia</taxon>
        <taxon>Gnathifera</taxon>
        <taxon>Rotifera</taxon>
        <taxon>Eurotatoria</taxon>
        <taxon>Bdelloidea</taxon>
        <taxon>Philodinida</taxon>
        <taxon>Philodinidae</taxon>
        <taxon>Rotaria</taxon>
    </lineage>
</organism>
<evidence type="ECO:0000313" key="1">
    <source>
        <dbReference type="EMBL" id="CAF1396741.1"/>
    </source>
</evidence>
<protein>
    <submittedName>
        <fullName evidence="1">Uncharacterized protein</fullName>
    </submittedName>
</protein>
<dbReference type="Proteomes" id="UP000663889">
    <property type="component" value="Unassembled WGS sequence"/>
</dbReference>
<accession>A0A815KRH0</accession>
<evidence type="ECO:0000313" key="2">
    <source>
        <dbReference type="Proteomes" id="UP000663889"/>
    </source>
</evidence>
<reference evidence="1" key="1">
    <citation type="submission" date="2021-02" db="EMBL/GenBank/DDBJ databases">
        <authorList>
            <person name="Nowell W R."/>
        </authorList>
    </citation>
    <scope>NUCLEOTIDE SEQUENCE</scope>
</reference>
<gene>
    <name evidence="1" type="ORF">SEV965_LOCUS31227</name>
</gene>
<dbReference type="EMBL" id="CAJNOU010003552">
    <property type="protein sequence ID" value="CAF1396741.1"/>
    <property type="molecule type" value="Genomic_DNA"/>
</dbReference>